<sequence>MKIFIQIASYRDPQLIPTIKSALENAKKPDNLVFGIARQFHPDDKFDDLSEYSGDERFRVLDIPYNESKGACWARNQIQQVYDKESYTLQIDSHMRFAPNWDIEMIKMVKDLQKKGYKKPLLTGYVSSFDPDNDPNGRTQEPWRMAFDRFIPEGAVFFLPETIPSWQNLTEPVTARFYSAHFCFTLGKFAKEVQHDPEFYFHGEEISIAARAYTHGYDLFHPHKVLIWHEYTRKGRVKQWDDDSQWVDKNNFAHKKNRSLFSMDDEENMNHGKYGFGKVRSLRDYEKYSGLLFSKRAVQQYTLDKGYPPNPYDFNSEEEWLKSFTSVFKHCIDIGFTQVPEKDYDFWVVAFHNEKDETIYRQDADKNEIQRMMNDPDGYCKVWREFLTDSKPKYWVVWPHSESKDWCDRITGNL</sequence>
<dbReference type="GO" id="GO:0016740">
    <property type="term" value="F:transferase activity"/>
    <property type="evidence" value="ECO:0007669"/>
    <property type="project" value="UniProtKB-KW"/>
</dbReference>
<dbReference type="InterPro" id="IPR029044">
    <property type="entry name" value="Nucleotide-diphossugar_trans"/>
</dbReference>
<proteinExistence type="predicted"/>
<organism evidence="1">
    <name type="scientific">uncultured Caudovirales phage</name>
    <dbReference type="NCBI Taxonomy" id="2100421"/>
    <lineage>
        <taxon>Viruses</taxon>
        <taxon>Duplodnaviria</taxon>
        <taxon>Heunggongvirae</taxon>
        <taxon>Uroviricota</taxon>
        <taxon>Caudoviricetes</taxon>
        <taxon>Peduoviridae</taxon>
        <taxon>Maltschvirus</taxon>
        <taxon>Maltschvirus maltsch</taxon>
    </lineage>
</organism>
<dbReference type="PANTHER" id="PTHR34496">
    <property type="entry name" value="GLCNAC TRANSFERASE-RELATED"/>
    <property type="match status" value="1"/>
</dbReference>
<dbReference type="PANTHER" id="PTHR34496:SF10">
    <property type="entry name" value="GLCNAC TRANSFERASE"/>
    <property type="match status" value="1"/>
</dbReference>
<dbReference type="Gene3D" id="3.90.550.10">
    <property type="entry name" value="Spore Coat Polysaccharide Biosynthesis Protein SpsA, Chain A"/>
    <property type="match status" value="1"/>
</dbReference>
<gene>
    <name evidence="1" type="ORF">UFOVP117_16</name>
</gene>
<accession>A0A6J5L468</accession>
<dbReference type="InterPro" id="IPR021067">
    <property type="entry name" value="Glycosyltransferase"/>
</dbReference>
<dbReference type="SUPFAM" id="SSF53448">
    <property type="entry name" value="Nucleotide-diphospho-sugar transferases"/>
    <property type="match status" value="1"/>
</dbReference>
<reference evidence="1" key="1">
    <citation type="submission" date="2020-04" db="EMBL/GenBank/DDBJ databases">
        <authorList>
            <person name="Chiriac C."/>
            <person name="Salcher M."/>
            <person name="Ghai R."/>
            <person name="Kavagutti S V."/>
        </authorList>
    </citation>
    <scope>NUCLEOTIDE SEQUENCE</scope>
</reference>
<keyword evidence="1" id="KW-0808">Transferase</keyword>
<evidence type="ECO:0000313" key="1">
    <source>
        <dbReference type="EMBL" id="CAB4129518.1"/>
    </source>
</evidence>
<dbReference type="Pfam" id="PF11397">
    <property type="entry name" value="GlcNAc"/>
    <property type="match status" value="2"/>
</dbReference>
<name>A0A6J5L468_9CAUD</name>
<dbReference type="EMBL" id="LR796235">
    <property type="protein sequence ID" value="CAB4129518.1"/>
    <property type="molecule type" value="Genomic_DNA"/>
</dbReference>
<protein>
    <submittedName>
        <fullName evidence="1">Glycosyltransferase, GlcNAc</fullName>
    </submittedName>
</protein>